<dbReference type="Proteomes" id="UP001576776">
    <property type="component" value="Unassembled WGS sequence"/>
</dbReference>
<organism evidence="1 2">
    <name type="scientific">Floridaenema fluviatile BLCC-F154</name>
    <dbReference type="NCBI Taxonomy" id="3153640"/>
    <lineage>
        <taxon>Bacteria</taxon>
        <taxon>Bacillati</taxon>
        <taxon>Cyanobacteriota</taxon>
        <taxon>Cyanophyceae</taxon>
        <taxon>Oscillatoriophycideae</taxon>
        <taxon>Aerosakkonematales</taxon>
        <taxon>Aerosakkonemataceae</taxon>
        <taxon>Floridanema</taxon>
        <taxon>Floridanema fluviatile</taxon>
    </lineage>
</organism>
<protein>
    <submittedName>
        <fullName evidence="1">Uncharacterized protein</fullName>
    </submittedName>
</protein>
<gene>
    <name evidence="1" type="ORF">ACE1B6_28230</name>
</gene>
<dbReference type="RefSeq" id="WP_413260636.1">
    <property type="nucleotide sequence ID" value="NZ_JBHFNS010000094.1"/>
</dbReference>
<sequence length="204" mass="23867">MPIDYYVYFAYFRLAEIKLLLGRNIVLFPSKVKTPSGDILGVTFNVPITFYNWSPQGGTVYRMRLIIGRQQQNEYYDMTWTTFVKIGSGGNFEDEELAQPIPMGGRSSVNKIIRFDWNPEFTGEKLDIRVEKYELMIFAWTKNTEKPDLKYVTSFLLRDEQYAKYQNNISSGNFGPIWLSLDDAERPNTVITKNRVDSFYLDKR</sequence>
<evidence type="ECO:0000313" key="1">
    <source>
        <dbReference type="EMBL" id="MFB2939157.1"/>
    </source>
</evidence>
<evidence type="ECO:0000313" key="2">
    <source>
        <dbReference type="Proteomes" id="UP001576776"/>
    </source>
</evidence>
<proteinExistence type="predicted"/>
<name>A0ABV4YJZ2_9CYAN</name>
<dbReference type="EMBL" id="JBHFNS010000094">
    <property type="protein sequence ID" value="MFB2939157.1"/>
    <property type="molecule type" value="Genomic_DNA"/>
</dbReference>
<comment type="caution">
    <text evidence="1">The sequence shown here is derived from an EMBL/GenBank/DDBJ whole genome shotgun (WGS) entry which is preliminary data.</text>
</comment>
<reference evidence="1 2" key="1">
    <citation type="submission" date="2024-09" db="EMBL/GenBank/DDBJ databases">
        <title>Floridaenema gen nov. (Aerosakkonemataceae, Aerosakkonematales ord. nov., Cyanobacteria) from benthic tropical and subtropical fresh waters, with the description of four new species.</title>
        <authorList>
            <person name="Moretto J.A."/>
            <person name="Berthold D.E."/>
            <person name="Lefler F.W."/>
            <person name="Huang I.-S."/>
            <person name="Laughinghouse H. IV."/>
        </authorList>
    </citation>
    <scope>NUCLEOTIDE SEQUENCE [LARGE SCALE GENOMIC DNA]</scope>
    <source>
        <strain evidence="1 2">BLCC-F154</strain>
    </source>
</reference>
<keyword evidence="2" id="KW-1185">Reference proteome</keyword>
<accession>A0ABV4YJZ2</accession>